<dbReference type="Proteomes" id="UP001596067">
    <property type="component" value="Unassembled WGS sequence"/>
</dbReference>
<dbReference type="Pfam" id="PF19953">
    <property type="entry name" value="EACC1"/>
    <property type="match status" value="1"/>
</dbReference>
<evidence type="ECO:0000313" key="3">
    <source>
        <dbReference type="Proteomes" id="UP001596067"/>
    </source>
</evidence>
<feature type="transmembrane region" description="Helical" evidence="1">
    <location>
        <begin position="51"/>
        <end position="72"/>
    </location>
</feature>
<dbReference type="InterPro" id="IPR045428">
    <property type="entry name" value="EACC1"/>
</dbReference>
<protein>
    <submittedName>
        <fullName evidence="2">Uncharacterized protein</fullName>
    </submittedName>
</protein>
<dbReference type="RefSeq" id="WP_313766161.1">
    <property type="nucleotide sequence ID" value="NZ_BAAAVH010000054.1"/>
</dbReference>
<keyword evidence="3" id="KW-1185">Reference proteome</keyword>
<proteinExistence type="predicted"/>
<reference evidence="3" key="1">
    <citation type="journal article" date="2019" name="Int. J. Syst. Evol. Microbiol.">
        <title>The Global Catalogue of Microorganisms (GCM) 10K type strain sequencing project: providing services to taxonomists for standard genome sequencing and annotation.</title>
        <authorList>
            <consortium name="The Broad Institute Genomics Platform"/>
            <consortium name="The Broad Institute Genome Sequencing Center for Infectious Disease"/>
            <person name="Wu L."/>
            <person name="Ma J."/>
        </authorList>
    </citation>
    <scope>NUCLEOTIDE SEQUENCE [LARGE SCALE GENOMIC DNA]</scope>
    <source>
        <strain evidence="3">CGMCC 4.1469</strain>
    </source>
</reference>
<keyword evidence="1" id="KW-0472">Membrane</keyword>
<comment type="caution">
    <text evidence="2">The sequence shown here is derived from an EMBL/GenBank/DDBJ whole genome shotgun (WGS) entry which is preliminary data.</text>
</comment>
<accession>A0ABW1FAB9</accession>
<dbReference type="EMBL" id="JBHSOD010000097">
    <property type="protein sequence ID" value="MFC5890815.1"/>
    <property type="molecule type" value="Genomic_DNA"/>
</dbReference>
<keyword evidence="1" id="KW-1133">Transmembrane helix</keyword>
<gene>
    <name evidence="2" type="ORF">ACFP0N_38275</name>
</gene>
<evidence type="ECO:0000256" key="1">
    <source>
        <dbReference type="SAM" id="Phobius"/>
    </source>
</evidence>
<evidence type="ECO:0000313" key="2">
    <source>
        <dbReference type="EMBL" id="MFC5890815.1"/>
    </source>
</evidence>
<name>A0ABW1FAB9_9ACTN</name>
<keyword evidence="1" id="KW-0812">Transmembrane</keyword>
<sequence>MDVQIVVTGEETAAEAESLADWLRGEPGLAGVGLAGQPPAHGELGSVLDTLTVALGAGGAVSVLAASLRTWFAQPRRSDVRLRIRRPGGESVEIDAKRVGATELEAVLRRVLDRDEPGQG</sequence>
<organism evidence="2 3">
    <name type="scientific">Kitasatospora aburaviensis</name>
    <dbReference type="NCBI Taxonomy" id="67265"/>
    <lineage>
        <taxon>Bacteria</taxon>
        <taxon>Bacillati</taxon>
        <taxon>Actinomycetota</taxon>
        <taxon>Actinomycetes</taxon>
        <taxon>Kitasatosporales</taxon>
        <taxon>Streptomycetaceae</taxon>
        <taxon>Kitasatospora</taxon>
    </lineage>
</organism>